<dbReference type="RefSeq" id="WP_053391166.1">
    <property type="nucleotide sequence ID" value="NZ_CP010899.1"/>
</dbReference>
<name>A0A0K2JHG9_SPIKU</name>
<proteinExistence type="predicted"/>
<protein>
    <submittedName>
        <fullName evidence="1">Uncharacterized protein</fullName>
    </submittedName>
</protein>
<dbReference type="EMBL" id="CP010899">
    <property type="protein sequence ID" value="ALA98045.1"/>
    <property type="molecule type" value="Genomic_DNA"/>
</dbReference>
<dbReference type="KEGG" id="skn:SKUN_001159"/>
<sequence length="135" mass="16577">MSIDEFYEKYQTKEDENYSKYDFTAGHYYVENDWSLNFKELHLDKYNIDEFKQLIEDYDNNRKNWEKPKFVKIVKEEKEIKNLVKKGMNNMYKDENGNIYTEEDLFNEALEECHSEESAYDYIETLIEEKNLEEL</sequence>
<dbReference type="STRING" id="273035.SKUN_001159"/>
<evidence type="ECO:0000313" key="1">
    <source>
        <dbReference type="EMBL" id="ALA98045.1"/>
    </source>
</evidence>
<dbReference type="Proteomes" id="UP000062963">
    <property type="component" value="Chromosome"/>
</dbReference>
<accession>A0A0K2JHG9</accession>
<reference evidence="1 2" key="1">
    <citation type="journal article" date="2015" name="Genome Announc.">
        <title>Complete Genome Sequence of Spiroplasma kunkelii Strain CR2-3x, Causal Agent of Corn Stunt Disease in Zea mays L.</title>
        <authorList>
            <person name="Davis R.E."/>
            <person name="Shao J."/>
            <person name="Dally E.L."/>
            <person name="Zhao Y."/>
            <person name="Gasparich G.E."/>
            <person name="Gaynor B.J."/>
            <person name="Athey J.C."/>
            <person name="Harrison N.A."/>
            <person name="Donofrio N."/>
        </authorList>
    </citation>
    <scope>NUCLEOTIDE SEQUENCE [LARGE SCALE GENOMIC DNA]</scope>
    <source>
        <strain evidence="1 2">CR2-3x</strain>
    </source>
</reference>
<organism evidence="1 2">
    <name type="scientific">Spiroplasma kunkelii CR2-3x</name>
    <dbReference type="NCBI Taxonomy" id="273035"/>
    <lineage>
        <taxon>Bacteria</taxon>
        <taxon>Bacillati</taxon>
        <taxon>Mycoplasmatota</taxon>
        <taxon>Mollicutes</taxon>
        <taxon>Entomoplasmatales</taxon>
        <taxon>Spiroplasmataceae</taxon>
        <taxon>Spiroplasma</taxon>
    </lineage>
</organism>
<gene>
    <name evidence="1" type="ORF">SKUN_001159</name>
</gene>
<evidence type="ECO:0000313" key="2">
    <source>
        <dbReference type="Proteomes" id="UP000062963"/>
    </source>
</evidence>
<dbReference type="AlphaFoldDB" id="A0A0K2JHG9"/>
<dbReference type="PATRIC" id="fig|273035.7.peg.1434"/>
<keyword evidence="2" id="KW-1185">Reference proteome</keyword>